<evidence type="ECO:0000313" key="2">
    <source>
        <dbReference type="EMBL" id="MEY8631949.1"/>
    </source>
</evidence>
<proteinExistence type="predicted"/>
<dbReference type="EMBL" id="JBCLTR010000001">
    <property type="protein sequence ID" value="MEY8631949.1"/>
    <property type="molecule type" value="Genomic_DNA"/>
</dbReference>
<name>A0ABV4DEU6_9FIRM</name>
<feature type="region of interest" description="Disordered" evidence="1">
    <location>
        <begin position="291"/>
        <end position="314"/>
    </location>
</feature>
<dbReference type="RefSeq" id="WP_024726520.1">
    <property type="nucleotide sequence ID" value="NZ_BAABXW010000002.1"/>
</dbReference>
<dbReference type="Proteomes" id="UP001565219">
    <property type="component" value="Unassembled WGS sequence"/>
</dbReference>
<accession>A0ABV4DEU6</accession>
<comment type="caution">
    <text evidence="2">The sequence shown here is derived from an EMBL/GenBank/DDBJ whole genome shotgun (WGS) entry which is preliminary data.</text>
</comment>
<protein>
    <submittedName>
        <fullName evidence="2">Uncharacterized protein</fullName>
    </submittedName>
</protein>
<evidence type="ECO:0000256" key="1">
    <source>
        <dbReference type="SAM" id="MobiDB-lite"/>
    </source>
</evidence>
<organism evidence="2 3">
    <name type="scientific">Anaerostipes hominis</name>
    <name type="common">ex Lee et al. 2021</name>
    <dbReference type="NCBI Taxonomy" id="2025494"/>
    <lineage>
        <taxon>Bacteria</taxon>
        <taxon>Bacillati</taxon>
        <taxon>Bacillota</taxon>
        <taxon>Clostridia</taxon>
        <taxon>Lachnospirales</taxon>
        <taxon>Lachnospiraceae</taxon>
        <taxon>Anaerostipes</taxon>
    </lineage>
</organism>
<gene>
    <name evidence="2" type="ORF">AALG99_00165</name>
</gene>
<reference evidence="2 3" key="1">
    <citation type="submission" date="2024-03" db="EMBL/GenBank/DDBJ databases">
        <title>Mouse gut bacterial collection (mGBC) of GemPharmatech.</title>
        <authorList>
            <person name="He Y."/>
            <person name="Dong L."/>
            <person name="Wu D."/>
            <person name="Gao X."/>
            <person name="Lin Z."/>
        </authorList>
    </citation>
    <scope>NUCLEOTIDE SEQUENCE [LARGE SCALE GENOMIC DNA]</scope>
    <source>
        <strain evidence="2 3">32-10</strain>
    </source>
</reference>
<evidence type="ECO:0000313" key="3">
    <source>
        <dbReference type="Proteomes" id="UP001565219"/>
    </source>
</evidence>
<sequence length="463" mass="50707">MTEEEYKEYLEYLEKLDQEIKKTSRKISNNGPGYNRSFHYLNQKEQQILSIINQNVDYKVKGVSDKVYGGAGSIATGLSDEYINKIMAKEITDMAGSEIQNTGLYSRLIRTDGKIINAANIGKAGRFAEKEYGKFLNLGNLMAVHNVAEEAQKYKRYKEGKGTEIGDPGKQVILEGVSWGTTKIAQGGTKLLFSKLGAEYGAFAGPAGIVAGALAGYLVSEYGDDVYAAAEKHGNKVWEQTYDPLVKKYSNKKGELQYKPSYSREILKSFNKSKAPTYGFAASDKYKQQQMDSYDAMKRDSKKNAAKKSTPKKKENFFSRLKRQLWGLFKHNANGSFVDNPMLRWVGEEGPEVIIPLSGHKRDRGLDLWQQAGQALGVTGYANGGMVGGAPGRQSAQGMGQAKGGIRVSVGNINISLKSSGGGGKSTNLLSALKEQREEVSDELCNILADALESAYQNIPAVS</sequence>
<keyword evidence="3" id="KW-1185">Reference proteome</keyword>